<accession>A0A4T2A275</accession>
<comment type="caution">
    <text evidence="1">The sequence shown here is derived from an EMBL/GenBank/DDBJ whole genome shotgun (WGS) entry which is preliminary data.</text>
</comment>
<dbReference type="AlphaFoldDB" id="A0A4T2A275"/>
<sequence length="68" mass="7286">MLATSNNYCVHGKSPLILLTQRFIGISVGWHGCLGPVGHPCNCVRQGNTQGEVQGARLYASTPHDARP</sequence>
<name>A0A4T2A275_9PSED</name>
<organism evidence="1 2">
    <name type="scientific">Pseudomonas leptonychotis</name>
    <dbReference type="NCBI Taxonomy" id="2448482"/>
    <lineage>
        <taxon>Bacteria</taxon>
        <taxon>Pseudomonadati</taxon>
        <taxon>Pseudomonadota</taxon>
        <taxon>Gammaproteobacteria</taxon>
        <taxon>Pseudomonadales</taxon>
        <taxon>Pseudomonadaceae</taxon>
        <taxon>Pseudomonas</taxon>
    </lineage>
</organism>
<gene>
    <name evidence="1" type="ORF">D8779_04000</name>
</gene>
<keyword evidence="2" id="KW-1185">Reference proteome</keyword>
<evidence type="ECO:0000313" key="1">
    <source>
        <dbReference type="EMBL" id="TIH11173.1"/>
    </source>
</evidence>
<dbReference type="Proteomes" id="UP000307541">
    <property type="component" value="Unassembled WGS sequence"/>
</dbReference>
<evidence type="ECO:0000313" key="2">
    <source>
        <dbReference type="Proteomes" id="UP000307541"/>
    </source>
</evidence>
<proteinExistence type="predicted"/>
<reference evidence="1 2" key="1">
    <citation type="submission" date="2018-10" db="EMBL/GenBank/DDBJ databases">
        <title>Pseudomonas leptonychotis sp. nov., isolated from Weddell seals in Antarctica.</title>
        <authorList>
            <person name="Novakova D."/>
            <person name="Svec P."/>
            <person name="Kralova S."/>
            <person name="Kristofova L."/>
            <person name="Zeman M."/>
            <person name="Pantucek R."/>
            <person name="Maslanova I."/>
            <person name="Sedlacek I."/>
        </authorList>
    </citation>
    <scope>NUCLEOTIDE SEQUENCE [LARGE SCALE GENOMIC DNA]</scope>
    <source>
        <strain evidence="1 2">CCM 8849</strain>
    </source>
</reference>
<dbReference type="EMBL" id="RFLV01000001">
    <property type="protein sequence ID" value="TIH11173.1"/>
    <property type="molecule type" value="Genomic_DNA"/>
</dbReference>
<dbReference type="OrthoDB" id="6910743at2"/>
<protein>
    <submittedName>
        <fullName evidence="1">Uncharacterized protein</fullName>
    </submittedName>
</protein>